<proteinExistence type="predicted"/>
<organism evidence="1">
    <name type="scientific">Tuwongella immobilis</name>
    <dbReference type="NCBI Taxonomy" id="692036"/>
    <lineage>
        <taxon>Bacteria</taxon>
        <taxon>Pseudomonadati</taxon>
        <taxon>Planctomycetota</taxon>
        <taxon>Planctomycetia</taxon>
        <taxon>Gemmatales</taxon>
        <taxon>Gemmataceae</taxon>
        <taxon>Tuwongella</taxon>
    </lineage>
</organism>
<dbReference type="Pfam" id="PF13646">
    <property type="entry name" value="HEAT_2"/>
    <property type="match status" value="1"/>
</dbReference>
<evidence type="ECO:0000313" key="1">
    <source>
        <dbReference type="EMBL" id="VIP03022.1"/>
    </source>
</evidence>
<name>A0A6C2YQ57_9BACT</name>
<dbReference type="Proteomes" id="UP000464378">
    <property type="component" value="Chromosome"/>
</dbReference>
<dbReference type="SUPFAM" id="SSF48371">
    <property type="entry name" value="ARM repeat"/>
    <property type="match status" value="1"/>
</dbReference>
<protein>
    <recommendedName>
        <fullName evidence="3">HEAT repeat domain-containing protein</fullName>
    </recommendedName>
</protein>
<dbReference type="EMBL" id="LR586016">
    <property type="protein sequence ID" value="VIP03022.1"/>
    <property type="molecule type" value="Genomic_DNA"/>
</dbReference>
<dbReference type="AlphaFoldDB" id="A0A6C2YQ57"/>
<reference evidence="1" key="1">
    <citation type="submission" date="2019-04" db="EMBL/GenBank/DDBJ databases">
        <authorList>
            <consortium name="Science for Life Laboratories"/>
        </authorList>
    </citation>
    <scope>NUCLEOTIDE SEQUENCE</scope>
    <source>
        <strain evidence="1">MBLW1</strain>
    </source>
</reference>
<dbReference type="InParanoid" id="A0A6C2YQ57"/>
<dbReference type="EMBL" id="LR593887">
    <property type="protein sequence ID" value="VTS03154.1"/>
    <property type="molecule type" value="Genomic_DNA"/>
</dbReference>
<dbReference type="InterPro" id="IPR004155">
    <property type="entry name" value="PBS_lyase_HEAT"/>
</dbReference>
<dbReference type="SMART" id="SM00567">
    <property type="entry name" value="EZ_HEAT"/>
    <property type="match status" value="2"/>
</dbReference>
<dbReference type="KEGG" id="tim:GMBLW1_09380"/>
<evidence type="ECO:0008006" key="3">
    <source>
        <dbReference type="Google" id="ProtNLM"/>
    </source>
</evidence>
<dbReference type="Gene3D" id="1.25.10.10">
    <property type="entry name" value="Leucine-rich Repeat Variant"/>
    <property type="match status" value="1"/>
</dbReference>
<dbReference type="PANTHER" id="PTHR12697:SF5">
    <property type="entry name" value="DEOXYHYPUSINE HYDROXYLASE"/>
    <property type="match status" value="1"/>
</dbReference>
<dbReference type="RefSeq" id="WP_162658136.1">
    <property type="nucleotide sequence ID" value="NZ_LR593887.1"/>
</dbReference>
<keyword evidence="2" id="KW-1185">Reference proteome</keyword>
<gene>
    <name evidence="1" type="ORF">GMBLW1_09380</name>
</gene>
<dbReference type="GO" id="GO:0016491">
    <property type="term" value="F:oxidoreductase activity"/>
    <property type="evidence" value="ECO:0007669"/>
    <property type="project" value="TreeGrafter"/>
</dbReference>
<dbReference type="PANTHER" id="PTHR12697">
    <property type="entry name" value="PBS LYASE HEAT-LIKE PROTEIN"/>
    <property type="match status" value="1"/>
</dbReference>
<dbReference type="InterPro" id="IPR016024">
    <property type="entry name" value="ARM-type_fold"/>
</dbReference>
<dbReference type="InterPro" id="IPR011989">
    <property type="entry name" value="ARM-like"/>
</dbReference>
<accession>A0A6C2YQ57</accession>
<sequence>MNWHHCLALVWLALVVPASRGQPADLPPPPKQAPTEAYPDRKLIASLVESLTDADSEVRLHLATALSQCGPEALPPLIEALSDKLPARRGGAAYALGQMGPSAKSAIPNLVANLKDPDVIVRRQTALAISRILTPERRLLNAPNANGMPRPVITPFVPIAPVIPAVPPLRVVPVPASRKPDQTP</sequence>
<evidence type="ECO:0000313" key="2">
    <source>
        <dbReference type="Proteomes" id="UP000464378"/>
    </source>
</evidence>